<reference evidence="2 3" key="1">
    <citation type="submission" date="2017-03" db="EMBL/GenBank/DDBJ databases">
        <title>Genomes of endolithic fungi from Antarctica.</title>
        <authorList>
            <person name="Coleine C."/>
            <person name="Masonjones S."/>
            <person name="Stajich J.E."/>
        </authorList>
    </citation>
    <scope>NUCLEOTIDE SEQUENCE [LARGE SCALE GENOMIC DNA]</scope>
    <source>
        <strain evidence="2 3">CCFEE 6314</strain>
    </source>
</reference>
<gene>
    <name evidence="2" type="ORF">B0A52_01005</name>
</gene>
<proteinExistence type="predicted"/>
<dbReference type="VEuPathDB" id="FungiDB:PV10_00647"/>
<feature type="compositionally biased region" description="Polar residues" evidence="1">
    <location>
        <begin position="251"/>
        <end position="261"/>
    </location>
</feature>
<protein>
    <submittedName>
        <fullName evidence="2">Uncharacterized protein</fullName>
    </submittedName>
</protein>
<evidence type="ECO:0000313" key="3">
    <source>
        <dbReference type="Proteomes" id="UP000288859"/>
    </source>
</evidence>
<feature type="compositionally biased region" description="Basic residues" evidence="1">
    <location>
        <begin position="268"/>
        <end position="280"/>
    </location>
</feature>
<dbReference type="OrthoDB" id="10369137at2759"/>
<organism evidence="2 3">
    <name type="scientific">Exophiala mesophila</name>
    <name type="common">Black yeast-like fungus</name>
    <dbReference type="NCBI Taxonomy" id="212818"/>
    <lineage>
        <taxon>Eukaryota</taxon>
        <taxon>Fungi</taxon>
        <taxon>Dikarya</taxon>
        <taxon>Ascomycota</taxon>
        <taxon>Pezizomycotina</taxon>
        <taxon>Eurotiomycetes</taxon>
        <taxon>Chaetothyriomycetidae</taxon>
        <taxon>Chaetothyriales</taxon>
        <taxon>Herpotrichiellaceae</taxon>
        <taxon>Exophiala</taxon>
    </lineage>
</organism>
<evidence type="ECO:0000256" key="1">
    <source>
        <dbReference type="SAM" id="MobiDB-lite"/>
    </source>
</evidence>
<feature type="compositionally biased region" description="Basic residues" evidence="1">
    <location>
        <begin position="334"/>
        <end position="353"/>
    </location>
</feature>
<feature type="compositionally biased region" description="Basic and acidic residues" evidence="1">
    <location>
        <begin position="209"/>
        <end position="228"/>
    </location>
</feature>
<dbReference type="EMBL" id="NAJM01000003">
    <property type="protein sequence ID" value="RVX74728.1"/>
    <property type="molecule type" value="Genomic_DNA"/>
</dbReference>
<dbReference type="AlphaFoldDB" id="A0A438NG78"/>
<feature type="region of interest" description="Disordered" evidence="1">
    <location>
        <begin position="205"/>
        <end position="287"/>
    </location>
</feature>
<feature type="region of interest" description="Disordered" evidence="1">
    <location>
        <begin position="330"/>
        <end position="384"/>
    </location>
</feature>
<accession>A0A438NG78</accession>
<evidence type="ECO:0000313" key="2">
    <source>
        <dbReference type="EMBL" id="RVX74728.1"/>
    </source>
</evidence>
<dbReference type="Proteomes" id="UP000288859">
    <property type="component" value="Unassembled WGS sequence"/>
</dbReference>
<comment type="caution">
    <text evidence="2">The sequence shown here is derived from an EMBL/GenBank/DDBJ whole genome shotgun (WGS) entry which is preliminary data.</text>
</comment>
<sequence length="384" mass="42148">MAAVSTTEKFLCDGAMACLDTLMKVNNIISVTVGRKAYEDGIVALLSSAREDSVVSAVRRADYDDALLKLIDDALPGLVGPRVLPPFNENFRMTVACNMQLLLVSLRDADMALFTEIWHRLLDQLDAATAGRRQPSLSTSALADDPLNEVTQRALAEAEMRLVARDDPNPRGGTIDFLQQGALIVEERIKEEQYKLFYDSVIATPSEPDESRNQDSPQDRLFSHDSHTQEQNPGIHTTPPPPSPSIHSVSEPAQPTVTTTESDPKPSKPSKKPKPPKKLKPLPALAGPAQLIPGDTLYYCDGCPGKPGILVFTSFVRHFKLVHGLESPEDLARAKHLYPKKFPKKKPGEKKKKSASEPSGEQEDMSNNRPNDKANTEESNGPNR</sequence>
<name>A0A438NG78_EXOME</name>